<dbReference type="GO" id="GO:0034702">
    <property type="term" value="C:monoatomic ion channel complex"/>
    <property type="evidence" value="ECO:0007669"/>
    <property type="project" value="UniProtKB-KW"/>
</dbReference>
<protein>
    <recommendedName>
        <fullName evidence="2">Voltage-gated hydrogen channel 1</fullName>
    </recommendedName>
    <alternativeName>
        <fullName evidence="12">Hydrogen voltage-gated channel 1</fullName>
    </alternativeName>
</protein>
<keyword evidence="9" id="KW-0406">Ion transport</keyword>
<dbReference type="AlphaFoldDB" id="A0ABD3F9Y5"/>
<evidence type="ECO:0000256" key="13">
    <source>
        <dbReference type="SAM" id="MobiDB-lite"/>
    </source>
</evidence>
<feature type="transmembrane region" description="Helical" evidence="14">
    <location>
        <begin position="157"/>
        <end position="174"/>
    </location>
</feature>
<evidence type="ECO:0000256" key="10">
    <source>
        <dbReference type="ARBA" id="ARBA00023136"/>
    </source>
</evidence>
<feature type="transmembrane region" description="Helical" evidence="14">
    <location>
        <begin position="78"/>
        <end position="97"/>
    </location>
</feature>
<feature type="compositionally biased region" description="Basic and acidic residues" evidence="13">
    <location>
        <begin position="319"/>
        <end position="339"/>
    </location>
</feature>
<evidence type="ECO:0000256" key="14">
    <source>
        <dbReference type="SAM" id="Phobius"/>
    </source>
</evidence>
<proteinExistence type="predicted"/>
<dbReference type="InterPro" id="IPR027359">
    <property type="entry name" value="Volt_channel_dom_sf"/>
</dbReference>
<feature type="region of interest" description="Disordered" evidence="13">
    <location>
        <begin position="319"/>
        <end position="351"/>
    </location>
</feature>
<dbReference type="PANTHER" id="PTHR46480">
    <property type="entry name" value="F20B24.22"/>
    <property type="match status" value="1"/>
</dbReference>
<keyword evidence="11" id="KW-0407">Ion channel</keyword>
<evidence type="ECO:0000256" key="11">
    <source>
        <dbReference type="ARBA" id="ARBA00023303"/>
    </source>
</evidence>
<organism evidence="16 17">
    <name type="scientific">Phytophthora oleae</name>
    <dbReference type="NCBI Taxonomy" id="2107226"/>
    <lineage>
        <taxon>Eukaryota</taxon>
        <taxon>Sar</taxon>
        <taxon>Stramenopiles</taxon>
        <taxon>Oomycota</taxon>
        <taxon>Peronosporomycetes</taxon>
        <taxon>Peronosporales</taxon>
        <taxon>Peronosporaceae</taxon>
        <taxon>Phytophthora</taxon>
    </lineage>
</organism>
<feature type="domain" description="Ion transport" evidence="15">
    <location>
        <begin position="79"/>
        <end position="196"/>
    </location>
</feature>
<evidence type="ECO:0000256" key="6">
    <source>
        <dbReference type="ARBA" id="ARBA00022882"/>
    </source>
</evidence>
<evidence type="ECO:0000256" key="5">
    <source>
        <dbReference type="ARBA" id="ARBA00022692"/>
    </source>
</evidence>
<comment type="caution">
    <text evidence="16">The sequence shown here is derived from an EMBL/GenBank/DDBJ whole genome shotgun (WGS) entry which is preliminary data.</text>
</comment>
<accession>A0ABD3F9Y5</accession>
<keyword evidence="6" id="KW-0851">Voltage-gated channel</keyword>
<evidence type="ECO:0000259" key="15">
    <source>
        <dbReference type="Pfam" id="PF00520"/>
    </source>
</evidence>
<dbReference type="PANTHER" id="PTHR46480:SF1">
    <property type="entry name" value="VOLTAGE-GATED HYDROGEN CHANNEL 1"/>
    <property type="match status" value="1"/>
</dbReference>
<dbReference type="GO" id="GO:0005886">
    <property type="term" value="C:plasma membrane"/>
    <property type="evidence" value="ECO:0007669"/>
    <property type="project" value="UniProtKB-SubCell"/>
</dbReference>
<evidence type="ECO:0000256" key="9">
    <source>
        <dbReference type="ARBA" id="ARBA00023065"/>
    </source>
</evidence>
<keyword evidence="4" id="KW-1003">Cell membrane</keyword>
<evidence type="ECO:0000256" key="2">
    <source>
        <dbReference type="ARBA" id="ARBA00015897"/>
    </source>
</evidence>
<keyword evidence="10 14" id="KW-0472">Membrane</keyword>
<keyword evidence="3" id="KW-0813">Transport</keyword>
<evidence type="ECO:0000256" key="7">
    <source>
        <dbReference type="ARBA" id="ARBA00022989"/>
    </source>
</evidence>
<dbReference type="Pfam" id="PF00520">
    <property type="entry name" value="Ion_trans"/>
    <property type="match status" value="1"/>
</dbReference>
<keyword evidence="5 14" id="KW-0812">Transmembrane</keyword>
<evidence type="ECO:0000256" key="12">
    <source>
        <dbReference type="ARBA" id="ARBA00031989"/>
    </source>
</evidence>
<evidence type="ECO:0000313" key="16">
    <source>
        <dbReference type="EMBL" id="KAL3663267.1"/>
    </source>
</evidence>
<keyword evidence="8" id="KW-0175">Coiled coil</keyword>
<evidence type="ECO:0000256" key="3">
    <source>
        <dbReference type="ARBA" id="ARBA00022448"/>
    </source>
</evidence>
<feature type="transmembrane region" description="Helical" evidence="14">
    <location>
        <begin position="117"/>
        <end position="145"/>
    </location>
</feature>
<evidence type="ECO:0000313" key="17">
    <source>
        <dbReference type="Proteomes" id="UP001632037"/>
    </source>
</evidence>
<dbReference type="InterPro" id="IPR005821">
    <property type="entry name" value="Ion_trans_dom"/>
</dbReference>
<keyword evidence="7 14" id="KW-1133">Transmembrane helix</keyword>
<evidence type="ECO:0000256" key="4">
    <source>
        <dbReference type="ARBA" id="ARBA00022475"/>
    </source>
</evidence>
<feature type="compositionally biased region" description="Low complexity" evidence="13">
    <location>
        <begin position="27"/>
        <end position="42"/>
    </location>
</feature>
<feature type="region of interest" description="Disordered" evidence="13">
    <location>
        <begin position="1"/>
        <end position="50"/>
    </location>
</feature>
<gene>
    <name evidence="16" type="ORF">V7S43_011676</name>
</gene>
<keyword evidence="17" id="KW-1185">Reference proteome</keyword>
<comment type="subcellular location">
    <subcellularLocation>
        <location evidence="1">Cell membrane</location>
        <topology evidence="1">Multi-pass membrane protein</topology>
    </subcellularLocation>
</comment>
<evidence type="ECO:0000256" key="8">
    <source>
        <dbReference type="ARBA" id="ARBA00023054"/>
    </source>
</evidence>
<evidence type="ECO:0000256" key="1">
    <source>
        <dbReference type="ARBA" id="ARBA00004651"/>
    </source>
</evidence>
<reference evidence="16 17" key="1">
    <citation type="submission" date="2024-09" db="EMBL/GenBank/DDBJ databases">
        <title>Genome sequencing and assembly of Phytophthora oleae, isolate VK10A, causative agent of rot of olive drupes.</title>
        <authorList>
            <person name="Conti Taguali S."/>
            <person name="Riolo M."/>
            <person name="La Spada F."/>
            <person name="Cacciola S.O."/>
            <person name="Dionisio G."/>
        </authorList>
    </citation>
    <scope>NUCLEOTIDE SEQUENCE [LARGE SCALE GENOMIC DNA]</scope>
    <source>
        <strain evidence="16 17">VK10A</strain>
    </source>
</reference>
<sequence>MEKHKAARRKTGELKSTARGVTSDAESTVSTRSSNSSTSNRSWKQKRRQDAAKQIEGDGNVAQFKSLGAVLEMTEVQVAMVILIALDVGCTAVGIHLNDQQQLNRCTATKEVEASLVLRIVTGLVESFTGFTLFLFLIELAVLLAAFRRRFFSHAGYVLDLVVVSLSIAVELYAQTKAARLLGVLRVWRVLRIVRRLVDLEHVAHDTTRELLEQEQLKLLHVRMQKDAAHESLKREYESRAGLERLLRGYKDEIVTLKEALQIAAQAVAEARMIAVDPGLYEDGEDAVAKSSVRSYPVADEYDQVETPVHPADRVEPRYWDEGQESENHHQEAKLVEDHASEEDPYQGLAVNLQTALKDDHWQSENEFEDAVDE</sequence>
<dbReference type="Gene3D" id="1.20.120.350">
    <property type="entry name" value="Voltage-gated potassium channels. Chain C"/>
    <property type="match status" value="1"/>
</dbReference>
<dbReference type="GO" id="GO:0034220">
    <property type="term" value="P:monoatomic ion transmembrane transport"/>
    <property type="evidence" value="ECO:0007669"/>
    <property type="project" value="UniProtKB-KW"/>
</dbReference>
<dbReference type="Proteomes" id="UP001632037">
    <property type="component" value="Unassembled WGS sequence"/>
</dbReference>
<dbReference type="EMBL" id="JBIMZQ010000028">
    <property type="protein sequence ID" value="KAL3663267.1"/>
    <property type="molecule type" value="Genomic_DNA"/>
</dbReference>
<dbReference type="InterPro" id="IPR031846">
    <property type="entry name" value="Hvcn1"/>
</dbReference>
<name>A0ABD3F9Y5_9STRA</name>